<accession>A0A409YKV9</accession>
<feature type="compositionally biased region" description="Polar residues" evidence="1">
    <location>
        <begin position="32"/>
        <end position="42"/>
    </location>
</feature>
<proteinExistence type="predicted"/>
<evidence type="ECO:0000313" key="3">
    <source>
        <dbReference type="Proteomes" id="UP000284842"/>
    </source>
</evidence>
<dbReference type="Proteomes" id="UP000284842">
    <property type="component" value="Unassembled WGS sequence"/>
</dbReference>
<feature type="region of interest" description="Disordered" evidence="1">
    <location>
        <begin position="32"/>
        <end position="62"/>
    </location>
</feature>
<sequence length="122" mass="13360">MSFSDPEFAAKYEKYLEKQSRVSDWVSQTNSSCSTTMTQATGSHKKSRRPSRASEGSSSLSLVDDAGQCIALSRRLGFLVSLRLDFSSINPHLGILCTTDYLRDGIGPTGMPILFNVPAYES</sequence>
<dbReference type="InParanoid" id="A0A409YKV9"/>
<reference evidence="2 3" key="1">
    <citation type="journal article" date="2018" name="Evol. Lett.">
        <title>Horizontal gene cluster transfer increased hallucinogenic mushroom diversity.</title>
        <authorList>
            <person name="Reynolds H.T."/>
            <person name="Vijayakumar V."/>
            <person name="Gluck-Thaler E."/>
            <person name="Korotkin H.B."/>
            <person name="Matheny P.B."/>
            <person name="Slot J.C."/>
        </authorList>
    </citation>
    <scope>NUCLEOTIDE SEQUENCE [LARGE SCALE GENOMIC DNA]</scope>
    <source>
        <strain evidence="2 3">2629</strain>
    </source>
</reference>
<dbReference type="EMBL" id="NHTK01001041">
    <property type="protein sequence ID" value="PPR03668.1"/>
    <property type="molecule type" value="Genomic_DNA"/>
</dbReference>
<organism evidence="2 3">
    <name type="scientific">Panaeolus cyanescens</name>
    <dbReference type="NCBI Taxonomy" id="181874"/>
    <lineage>
        <taxon>Eukaryota</taxon>
        <taxon>Fungi</taxon>
        <taxon>Dikarya</taxon>
        <taxon>Basidiomycota</taxon>
        <taxon>Agaricomycotina</taxon>
        <taxon>Agaricomycetes</taxon>
        <taxon>Agaricomycetidae</taxon>
        <taxon>Agaricales</taxon>
        <taxon>Agaricineae</taxon>
        <taxon>Galeropsidaceae</taxon>
        <taxon>Panaeolus</taxon>
    </lineage>
</organism>
<gene>
    <name evidence="2" type="ORF">CVT24_007782</name>
</gene>
<dbReference type="AlphaFoldDB" id="A0A409YKV9"/>
<protein>
    <submittedName>
        <fullName evidence="2">Uncharacterized protein</fullName>
    </submittedName>
</protein>
<comment type="caution">
    <text evidence="2">The sequence shown here is derived from an EMBL/GenBank/DDBJ whole genome shotgun (WGS) entry which is preliminary data.</text>
</comment>
<name>A0A409YKV9_9AGAR</name>
<keyword evidence="3" id="KW-1185">Reference proteome</keyword>
<evidence type="ECO:0000256" key="1">
    <source>
        <dbReference type="SAM" id="MobiDB-lite"/>
    </source>
</evidence>
<evidence type="ECO:0000313" key="2">
    <source>
        <dbReference type="EMBL" id="PPR03668.1"/>
    </source>
</evidence>